<accession>A0A9K3NIH5</accession>
<evidence type="ECO:0000256" key="1">
    <source>
        <dbReference type="SAM" id="MobiDB-lite"/>
    </source>
</evidence>
<feature type="region of interest" description="Disordered" evidence="1">
    <location>
        <begin position="1"/>
        <end position="26"/>
    </location>
</feature>
<dbReference type="AlphaFoldDB" id="A0A9K3NIH5"/>
<dbReference type="EMBL" id="MNCJ02000321">
    <property type="protein sequence ID" value="KAF5801529.1"/>
    <property type="molecule type" value="Genomic_DNA"/>
</dbReference>
<keyword evidence="3" id="KW-1185">Reference proteome</keyword>
<dbReference type="Gramene" id="mRNA:HanXRQr2_Chr06g0249131">
    <property type="protein sequence ID" value="mRNA:HanXRQr2_Chr06g0249131"/>
    <property type="gene ID" value="HanXRQr2_Chr06g0249131"/>
</dbReference>
<evidence type="ECO:0000313" key="2">
    <source>
        <dbReference type="EMBL" id="KAF5801529.1"/>
    </source>
</evidence>
<dbReference type="Proteomes" id="UP000215914">
    <property type="component" value="Unassembled WGS sequence"/>
</dbReference>
<feature type="region of interest" description="Disordered" evidence="1">
    <location>
        <begin position="272"/>
        <end position="304"/>
    </location>
</feature>
<protein>
    <submittedName>
        <fullName evidence="2">Uncharacterized protein</fullName>
    </submittedName>
</protein>
<name>A0A9K3NIH5_HELAN</name>
<evidence type="ECO:0000313" key="3">
    <source>
        <dbReference type="Proteomes" id="UP000215914"/>
    </source>
</evidence>
<gene>
    <name evidence="2" type="ORF">HanXRQr2_Chr06g0249131</name>
</gene>
<reference evidence="2" key="2">
    <citation type="submission" date="2020-06" db="EMBL/GenBank/DDBJ databases">
        <title>Helianthus annuus Genome sequencing and assembly Release 2.</title>
        <authorList>
            <person name="Gouzy J."/>
            <person name="Langlade N."/>
            <person name="Munos S."/>
        </authorList>
    </citation>
    <scope>NUCLEOTIDE SEQUENCE</scope>
    <source>
        <tissue evidence="2">Leaves</tissue>
    </source>
</reference>
<organism evidence="2 3">
    <name type="scientific">Helianthus annuus</name>
    <name type="common">Common sunflower</name>
    <dbReference type="NCBI Taxonomy" id="4232"/>
    <lineage>
        <taxon>Eukaryota</taxon>
        <taxon>Viridiplantae</taxon>
        <taxon>Streptophyta</taxon>
        <taxon>Embryophyta</taxon>
        <taxon>Tracheophyta</taxon>
        <taxon>Spermatophyta</taxon>
        <taxon>Magnoliopsida</taxon>
        <taxon>eudicotyledons</taxon>
        <taxon>Gunneridae</taxon>
        <taxon>Pentapetalae</taxon>
        <taxon>asterids</taxon>
        <taxon>campanulids</taxon>
        <taxon>Asterales</taxon>
        <taxon>Asteraceae</taxon>
        <taxon>Asteroideae</taxon>
        <taxon>Heliantheae alliance</taxon>
        <taxon>Heliantheae</taxon>
        <taxon>Helianthus</taxon>
    </lineage>
</organism>
<proteinExistence type="predicted"/>
<sequence length="331" mass="37625">MAKMATRSSRLKDPENDSPPKSQDLLKNPSMELCRFTDPEIEQIRHCFPEGTVFRAFDSSIKSDCKSDTWVSFPDAPFQIGFSYPFPAFTQSFFTLTGLCYIQAMLMLWRVLYTLEQIINNKGIDLSLTELNNLYNLVRHGSHRFLFKAKPQHPHPLLKVTKNDTNWRNQFCFVRRDSIPNGNHLPKKWNLKAVSLTTLTDTLATPERLAAFCALDSTVRIYHPRIKDLEEASSASYTMSSAAKSSSKSTYRFGMGDIEGIISPKSIKKELAAGQSQPEFKGTLTRAKAGNKRKKPNEPSCDAPHIEQRIHDFISEVRITDPQFCNLSKDH</sequence>
<reference evidence="2" key="1">
    <citation type="journal article" date="2017" name="Nature">
        <title>The sunflower genome provides insights into oil metabolism, flowering and Asterid evolution.</title>
        <authorList>
            <person name="Badouin H."/>
            <person name="Gouzy J."/>
            <person name="Grassa C.J."/>
            <person name="Murat F."/>
            <person name="Staton S.E."/>
            <person name="Cottret L."/>
            <person name="Lelandais-Briere C."/>
            <person name="Owens G.L."/>
            <person name="Carrere S."/>
            <person name="Mayjonade B."/>
            <person name="Legrand L."/>
            <person name="Gill N."/>
            <person name="Kane N.C."/>
            <person name="Bowers J.E."/>
            <person name="Hubner S."/>
            <person name="Bellec A."/>
            <person name="Berard A."/>
            <person name="Berges H."/>
            <person name="Blanchet N."/>
            <person name="Boniface M.C."/>
            <person name="Brunel D."/>
            <person name="Catrice O."/>
            <person name="Chaidir N."/>
            <person name="Claudel C."/>
            <person name="Donnadieu C."/>
            <person name="Faraut T."/>
            <person name="Fievet G."/>
            <person name="Helmstetter N."/>
            <person name="King M."/>
            <person name="Knapp S.J."/>
            <person name="Lai Z."/>
            <person name="Le Paslier M.C."/>
            <person name="Lippi Y."/>
            <person name="Lorenzon L."/>
            <person name="Mandel J.R."/>
            <person name="Marage G."/>
            <person name="Marchand G."/>
            <person name="Marquand E."/>
            <person name="Bret-Mestries E."/>
            <person name="Morien E."/>
            <person name="Nambeesan S."/>
            <person name="Nguyen T."/>
            <person name="Pegot-Espagnet P."/>
            <person name="Pouilly N."/>
            <person name="Raftis F."/>
            <person name="Sallet E."/>
            <person name="Schiex T."/>
            <person name="Thomas J."/>
            <person name="Vandecasteele C."/>
            <person name="Vares D."/>
            <person name="Vear F."/>
            <person name="Vautrin S."/>
            <person name="Crespi M."/>
            <person name="Mangin B."/>
            <person name="Burke J.M."/>
            <person name="Salse J."/>
            <person name="Munos S."/>
            <person name="Vincourt P."/>
            <person name="Rieseberg L.H."/>
            <person name="Langlade N.B."/>
        </authorList>
    </citation>
    <scope>NUCLEOTIDE SEQUENCE</scope>
    <source>
        <tissue evidence="2">Leaves</tissue>
    </source>
</reference>
<comment type="caution">
    <text evidence="2">The sequence shown here is derived from an EMBL/GenBank/DDBJ whole genome shotgun (WGS) entry which is preliminary data.</text>
</comment>